<name>A0A4D7ALK0_9FIRM</name>
<dbReference type="AlphaFoldDB" id="A0A4D7ALK0"/>
<protein>
    <submittedName>
        <fullName evidence="1">Uncharacterized protein</fullName>
    </submittedName>
</protein>
<evidence type="ECO:0000313" key="1">
    <source>
        <dbReference type="EMBL" id="QCI58533.1"/>
    </source>
</evidence>
<gene>
    <name evidence="1" type="ORF">EIO64_04280</name>
</gene>
<dbReference type="KEGG" id="obj:EIO64_04280"/>
<dbReference type="EMBL" id="CP034413">
    <property type="protein sequence ID" value="QCI58533.1"/>
    <property type="molecule type" value="Genomic_DNA"/>
</dbReference>
<dbReference type="Proteomes" id="UP000298642">
    <property type="component" value="Chromosome"/>
</dbReference>
<proteinExistence type="predicted"/>
<evidence type="ECO:0000313" key="2">
    <source>
        <dbReference type="Proteomes" id="UP000298642"/>
    </source>
</evidence>
<dbReference type="RefSeq" id="WP_136890826.1">
    <property type="nucleotide sequence ID" value="NZ_CP034413.3"/>
</dbReference>
<accession>A0A4D7ALK0</accession>
<sequence length="187" mass="22279">MTKNELNDPYFEWMYRLVVDDRYSNKSYRRLFYKLHDTEFAYTIPMDGNRAEDGIELRYRFGREQGYRDAVIANCLDIRPCSILEMMIALAIRCEEHIMEDPDIGNRTGQWFWSMLVSLGLGSMSDVRFDPVRVDEILDRFMDHDYAPDGKGGLFTIRNPRFDMRSMEIWYQMNCYLNEIIREGSLT</sequence>
<organism evidence="1 2">
    <name type="scientific">Dysosmobacter welbionis</name>
    <dbReference type="NCBI Taxonomy" id="2093857"/>
    <lineage>
        <taxon>Bacteria</taxon>
        <taxon>Bacillati</taxon>
        <taxon>Bacillota</taxon>
        <taxon>Clostridia</taxon>
        <taxon>Eubacteriales</taxon>
        <taxon>Oscillospiraceae</taxon>
        <taxon>Dysosmobacter</taxon>
    </lineage>
</organism>
<keyword evidence="2" id="KW-1185">Reference proteome</keyword>
<reference evidence="2" key="1">
    <citation type="submission" date="2018-12" db="EMBL/GenBank/DDBJ databases">
        <title>Dusodibacter welbiota gen. nov., sp. nov., isolated from human faeces and emended description of the Oscillibacter genus.</title>
        <authorList>
            <person name="Le Roy T."/>
            <person name="Van der Smissen P."/>
            <person name="Delzenne N."/>
            <person name="Muccioli G."/>
            <person name="Collet J.F."/>
            <person name="Cani P.D."/>
        </authorList>
    </citation>
    <scope>NUCLEOTIDE SEQUENCE [LARGE SCALE GENOMIC DNA]</scope>
    <source>
        <strain evidence="2">J115</strain>
    </source>
</reference>